<gene>
    <name evidence="1" type="ORF">METZ01_LOCUS346211</name>
</gene>
<feature type="non-terminal residue" evidence="1">
    <location>
        <position position="38"/>
    </location>
</feature>
<evidence type="ECO:0000313" key="1">
    <source>
        <dbReference type="EMBL" id="SVC93357.1"/>
    </source>
</evidence>
<proteinExistence type="predicted"/>
<dbReference type="EMBL" id="UINC01119497">
    <property type="protein sequence ID" value="SVC93357.1"/>
    <property type="molecule type" value="Genomic_DNA"/>
</dbReference>
<organism evidence="1">
    <name type="scientific">marine metagenome</name>
    <dbReference type="NCBI Taxonomy" id="408172"/>
    <lineage>
        <taxon>unclassified sequences</taxon>
        <taxon>metagenomes</taxon>
        <taxon>ecological metagenomes</taxon>
    </lineage>
</organism>
<dbReference type="AlphaFoldDB" id="A0A382R891"/>
<name>A0A382R891_9ZZZZ</name>
<accession>A0A382R891</accession>
<reference evidence="1" key="1">
    <citation type="submission" date="2018-05" db="EMBL/GenBank/DDBJ databases">
        <authorList>
            <person name="Lanie J.A."/>
            <person name="Ng W.-L."/>
            <person name="Kazmierczak K.M."/>
            <person name="Andrzejewski T.M."/>
            <person name="Davidsen T.M."/>
            <person name="Wayne K.J."/>
            <person name="Tettelin H."/>
            <person name="Glass J.I."/>
            <person name="Rusch D."/>
            <person name="Podicherti R."/>
            <person name="Tsui H.-C.T."/>
            <person name="Winkler M.E."/>
        </authorList>
    </citation>
    <scope>NUCLEOTIDE SEQUENCE</scope>
</reference>
<protein>
    <submittedName>
        <fullName evidence="1">Uncharacterized protein</fullName>
    </submittedName>
</protein>
<sequence length="38" mass="4425">MKIRFFILVAISLIIPQSLVADNHKKENESPKPHYFEA</sequence>